<organism evidence="1 2">
    <name type="scientific">Paenirhodobacter populi</name>
    <dbReference type="NCBI Taxonomy" id="2306993"/>
    <lineage>
        <taxon>Bacteria</taxon>
        <taxon>Pseudomonadati</taxon>
        <taxon>Pseudomonadota</taxon>
        <taxon>Alphaproteobacteria</taxon>
        <taxon>Rhodobacterales</taxon>
        <taxon>Rhodobacter group</taxon>
        <taxon>Paenirhodobacter</taxon>
    </lineage>
</organism>
<evidence type="ECO:0000313" key="1">
    <source>
        <dbReference type="EMBL" id="RWR22965.1"/>
    </source>
</evidence>
<gene>
    <name evidence="1" type="ORF">D2T30_04880</name>
</gene>
<accession>A0A443JR27</accession>
<protein>
    <submittedName>
        <fullName evidence="1">Uncharacterized protein</fullName>
    </submittedName>
</protein>
<dbReference type="RefSeq" id="WP_128207949.1">
    <property type="nucleotide sequence ID" value="NZ_JBHRSO010000013.1"/>
</dbReference>
<dbReference type="EMBL" id="SAUZ01000004">
    <property type="protein sequence ID" value="RWR22965.1"/>
    <property type="molecule type" value="Genomic_DNA"/>
</dbReference>
<dbReference type="AlphaFoldDB" id="A0A443JR27"/>
<sequence length="173" mass="19280">MSDIPTASMRFREHLVQTRTLIIVRTITEQGHVYVLRSEAAGWEGRVLISARGAQIKQFLGAEKVLRFLDKWGMGQVTIPFRKAESVNHLSVDECAAILEKLRQPRATDSGSDVATAPLKAAINRHPTDWGPVSRYLAEGMSPDRISRLRGVPLPTILYIIDLIKKPPSTDEP</sequence>
<evidence type="ECO:0000313" key="2">
    <source>
        <dbReference type="Proteomes" id="UP000284476"/>
    </source>
</evidence>
<dbReference type="Proteomes" id="UP000284476">
    <property type="component" value="Unassembled WGS sequence"/>
</dbReference>
<name>A0A443JR27_9RHOB</name>
<proteinExistence type="predicted"/>
<reference evidence="1 2" key="1">
    <citation type="submission" date="2019-01" db="EMBL/GenBank/DDBJ databases">
        <title>Sinorhodobacter populi sp. nov. isolated from the symptomatic bark tissue of Populus euramericana canker.</title>
        <authorList>
            <person name="Xu G."/>
        </authorList>
    </citation>
    <scope>NUCLEOTIDE SEQUENCE [LARGE SCALE GENOMIC DNA]</scope>
    <source>
        <strain evidence="1 2">SK2B-1</strain>
    </source>
</reference>
<reference evidence="1 2" key="2">
    <citation type="submission" date="2019-01" db="EMBL/GenBank/DDBJ databases">
        <authorList>
            <person name="Li Y."/>
        </authorList>
    </citation>
    <scope>NUCLEOTIDE SEQUENCE [LARGE SCALE GENOMIC DNA]</scope>
    <source>
        <strain evidence="1 2">SK2B-1</strain>
    </source>
</reference>
<comment type="caution">
    <text evidence="1">The sequence shown here is derived from an EMBL/GenBank/DDBJ whole genome shotgun (WGS) entry which is preliminary data.</text>
</comment>